<comment type="caution">
    <text evidence="3">The sequence shown here is derived from an EMBL/GenBank/DDBJ whole genome shotgun (WGS) entry which is preliminary data.</text>
</comment>
<name>A0AAJ0A6A9_9PEZI</name>
<dbReference type="InterPro" id="IPR032675">
    <property type="entry name" value="LRR_dom_sf"/>
</dbReference>
<dbReference type="SUPFAM" id="SSF52047">
    <property type="entry name" value="RNI-like"/>
    <property type="match status" value="1"/>
</dbReference>
<dbReference type="RefSeq" id="XP_060422024.1">
    <property type="nucleotide sequence ID" value="XM_060570609.1"/>
</dbReference>
<feature type="chain" id="PRO_5042614721" evidence="2">
    <location>
        <begin position="20"/>
        <end position="463"/>
    </location>
</feature>
<keyword evidence="2" id="KW-0732">Signal</keyword>
<evidence type="ECO:0000256" key="1">
    <source>
        <dbReference type="SAM" id="MobiDB-lite"/>
    </source>
</evidence>
<dbReference type="Gene3D" id="3.80.10.10">
    <property type="entry name" value="Ribonuclease Inhibitor"/>
    <property type="match status" value="1"/>
</dbReference>
<reference evidence="3" key="1">
    <citation type="submission" date="2021-06" db="EMBL/GenBank/DDBJ databases">
        <title>Comparative genomics, transcriptomics and evolutionary studies reveal genomic signatures of adaptation to plant cell wall in hemibiotrophic fungi.</title>
        <authorList>
            <consortium name="DOE Joint Genome Institute"/>
            <person name="Baroncelli R."/>
            <person name="Diaz J.F."/>
            <person name="Benocci T."/>
            <person name="Peng M."/>
            <person name="Battaglia E."/>
            <person name="Haridas S."/>
            <person name="Andreopoulos W."/>
            <person name="Labutti K."/>
            <person name="Pangilinan J."/>
            <person name="Floch G.L."/>
            <person name="Makela M.R."/>
            <person name="Henrissat B."/>
            <person name="Grigoriev I.V."/>
            <person name="Crouch J.A."/>
            <person name="De Vries R.P."/>
            <person name="Sukno S.A."/>
            <person name="Thon M.R."/>
        </authorList>
    </citation>
    <scope>NUCLEOTIDE SEQUENCE</scope>
    <source>
        <strain evidence="3">CBS 193.32</strain>
    </source>
</reference>
<evidence type="ECO:0000256" key="2">
    <source>
        <dbReference type="SAM" id="SignalP"/>
    </source>
</evidence>
<dbReference type="EMBL" id="JAHMHR010000098">
    <property type="protein sequence ID" value="KAK1657260.1"/>
    <property type="molecule type" value="Genomic_DNA"/>
</dbReference>
<dbReference type="AlphaFoldDB" id="A0AAJ0A6A9"/>
<evidence type="ECO:0000313" key="3">
    <source>
        <dbReference type="EMBL" id="KAK1657260.1"/>
    </source>
</evidence>
<proteinExistence type="predicted"/>
<dbReference type="GeneID" id="85455135"/>
<protein>
    <submittedName>
        <fullName evidence="3">Uncharacterized protein</fullName>
    </submittedName>
</protein>
<accession>A0AAJ0A6A9</accession>
<keyword evidence="4" id="KW-1185">Reference proteome</keyword>
<evidence type="ECO:0000313" key="4">
    <source>
        <dbReference type="Proteomes" id="UP001224890"/>
    </source>
</evidence>
<gene>
    <name evidence="3" type="ORF">BDP55DRAFT_567671</name>
</gene>
<sequence>MLSFLRHIFIFSLLVLAAAKCPTYIDTVVPGGPNAVYGKREPGDPLLATMRDVHNTLSDCDSLKSLKLRVTNIGCSEHPDRWDFPLDLACGSVYPSKLESLDLEGYHFGDRMWDEISEPPYRTNSKFWDTMEWIGSGRALKWVRYLPLSAEQKAKTNLDLLLDAMDFGSIKNLTLRPRFGHYPDIAKLISHLKSLQSLKVYGAWAKDLILGVPENSLTHLSWIFSDETGASVLPVLRHHAQSLKSFEWREAESGIRQRRVMTAEEISEVGRMAPNLESITLDVNRNGTWPVEVFDALATNFPKVTNITVFLEFASECRRQLGASMEGVYGYDQWKLDLESDCSSGIESMAQPVLDTKQAMKLFYRLRENKVGDLMKKVVFYAGDWERPWDGALAESEWLDGRRTYFLCEAVYDPPYTSGGGCRGMTGGIPTRGSSSGYEERETHPLSWTSHSLLDRQALRLEL</sequence>
<dbReference type="Proteomes" id="UP001224890">
    <property type="component" value="Unassembled WGS sequence"/>
</dbReference>
<feature type="signal peptide" evidence="2">
    <location>
        <begin position="1"/>
        <end position="19"/>
    </location>
</feature>
<organism evidence="3 4">
    <name type="scientific">Colletotrichum godetiae</name>
    <dbReference type="NCBI Taxonomy" id="1209918"/>
    <lineage>
        <taxon>Eukaryota</taxon>
        <taxon>Fungi</taxon>
        <taxon>Dikarya</taxon>
        <taxon>Ascomycota</taxon>
        <taxon>Pezizomycotina</taxon>
        <taxon>Sordariomycetes</taxon>
        <taxon>Hypocreomycetidae</taxon>
        <taxon>Glomerellales</taxon>
        <taxon>Glomerellaceae</taxon>
        <taxon>Colletotrichum</taxon>
        <taxon>Colletotrichum acutatum species complex</taxon>
    </lineage>
</organism>
<feature type="region of interest" description="Disordered" evidence="1">
    <location>
        <begin position="423"/>
        <end position="444"/>
    </location>
</feature>